<dbReference type="AlphaFoldDB" id="A0A4D7JT84"/>
<sequence length="448" mass="51888">MRSILLLLFIITIVSCQENTVNISIDSKNDRGTLVIKEVITDMTINKIEISDTSYTVDLDSKKPILTSVASNYSEGTALSIFSQGDTKNISINKDSINISGSLQDSLANYIWRSTNAMFTRANHGDEIFGNSNPDRVKELFDSLVNKRNEIIVKYKDELNSEIIALLKHQNKSRAYSFLLYYGRMMNDIDPKSDYYNFIDLIDNENYYSIYSPSNVLYKYEIEYLRSGRDIKYNTFNEYIDNNTEDPELTELYKAFYLKELIESPDYWRNHETLFEGDVLVDHLNNFNNSSYSYLLKDLKYSIKTSEKGKEGFDFTAITSEGEKVKLSDFKGKYVLIDTWATWCGPCVKHRPDLIKIASETLNNNIQYLMVSVDKNTDKWESYINKQNLPDNSLDVRIPNHKINYFRKQFFIPSIPRYILIDPDGRIVDSDLISPSNGLKEYLLKVIS</sequence>
<keyword evidence="7" id="KW-1185">Reference proteome</keyword>
<dbReference type="Proteomes" id="UP000298616">
    <property type="component" value="Chromosome"/>
</dbReference>
<dbReference type="InterPro" id="IPR012336">
    <property type="entry name" value="Thioredoxin-like_fold"/>
</dbReference>
<dbReference type="OrthoDB" id="6399635at2"/>
<dbReference type="PROSITE" id="PS51352">
    <property type="entry name" value="THIOREDOXIN_2"/>
    <property type="match status" value="1"/>
</dbReference>
<name>A0A4D7JT84_9BACT</name>
<evidence type="ECO:0000313" key="6">
    <source>
        <dbReference type="EMBL" id="QCK16720.1"/>
    </source>
</evidence>
<evidence type="ECO:0000313" key="7">
    <source>
        <dbReference type="Proteomes" id="UP000298616"/>
    </source>
</evidence>
<evidence type="ECO:0000256" key="2">
    <source>
        <dbReference type="ARBA" id="ARBA00022748"/>
    </source>
</evidence>
<dbReference type="GO" id="GO:0017004">
    <property type="term" value="P:cytochrome complex assembly"/>
    <property type="evidence" value="ECO:0007669"/>
    <property type="project" value="UniProtKB-KW"/>
</dbReference>
<comment type="subcellular location">
    <subcellularLocation>
        <location evidence="1">Cell envelope</location>
    </subcellularLocation>
</comment>
<dbReference type="PANTHER" id="PTHR42852:SF6">
    <property type="entry name" value="THIOL:DISULFIDE INTERCHANGE PROTEIN DSBE"/>
    <property type="match status" value="1"/>
</dbReference>
<dbReference type="PROSITE" id="PS51257">
    <property type="entry name" value="PROKAR_LIPOPROTEIN"/>
    <property type="match status" value="1"/>
</dbReference>
<dbReference type="EMBL" id="CP028923">
    <property type="protein sequence ID" value="QCK16720.1"/>
    <property type="molecule type" value="Genomic_DNA"/>
</dbReference>
<evidence type="ECO:0000259" key="5">
    <source>
        <dbReference type="PROSITE" id="PS51352"/>
    </source>
</evidence>
<dbReference type="CDD" id="cd02966">
    <property type="entry name" value="TlpA_like_family"/>
    <property type="match status" value="1"/>
</dbReference>
<gene>
    <name evidence="6" type="ORF">DCC35_19265</name>
</gene>
<dbReference type="Gene3D" id="3.40.30.10">
    <property type="entry name" value="Glutaredoxin"/>
    <property type="match status" value="1"/>
</dbReference>
<dbReference type="KEGG" id="fpf:DCC35_19265"/>
<proteinExistence type="predicted"/>
<evidence type="ECO:0000256" key="4">
    <source>
        <dbReference type="ARBA" id="ARBA00023284"/>
    </source>
</evidence>
<dbReference type="Pfam" id="PF13905">
    <property type="entry name" value="Thioredoxin_8"/>
    <property type="match status" value="1"/>
</dbReference>
<dbReference type="GO" id="GO:0030313">
    <property type="term" value="C:cell envelope"/>
    <property type="evidence" value="ECO:0007669"/>
    <property type="project" value="UniProtKB-SubCell"/>
</dbReference>
<accession>A0A4D7JT84</accession>
<evidence type="ECO:0000256" key="3">
    <source>
        <dbReference type="ARBA" id="ARBA00023157"/>
    </source>
</evidence>
<keyword evidence="4" id="KW-0676">Redox-active center</keyword>
<organism evidence="6 7">
    <name type="scientific">Mangrovivirga cuniculi</name>
    <dbReference type="NCBI Taxonomy" id="2715131"/>
    <lineage>
        <taxon>Bacteria</taxon>
        <taxon>Pseudomonadati</taxon>
        <taxon>Bacteroidota</taxon>
        <taxon>Cytophagia</taxon>
        <taxon>Cytophagales</taxon>
        <taxon>Mangrovivirgaceae</taxon>
        <taxon>Mangrovivirga</taxon>
    </lineage>
</organism>
<dbReference type="InterPro" id="IPR050553">
    <property type="entry name" value="Thioredoxin_ResA/DsbE_sf"/>
</dbReference>
<protein>
    <recommendedName>
        <fullName evidence="5">Thioredoxin domain-containing protein</fullName>
    </recommendedName>
</protein>
<feature type="domain" description="Thioredoxin" evidence="5">
    <location>
        <begin position="306"/>
        <end position="448"/>
    </location>
</feature>
<evidence type="ECO:0000256" key="1">
    <source>
        <dbReference type="ARBA" id="ARBA00004196"/>
    </source>
</evidence>
<dbReference type="RefSeq" id="WP_137092312.1">
    <property type="nucleotide sequence ID" value="NZ_CP028923.1"/>
</dbReference>
<reference evidence="6 7" key="1">
    <citation type="submission" date="2018-04" db="EMBL/GenBank/DDBJ databases">
        <title>Complete genome uncultured novel isolate.</title>
        <authorList>
            <person name="Merlino G."/>
        </authorList>
    </citation>
    <scope>NUCLEOTIDE SEQUENCE [LARGE SCALE GENOMIC DNA]</scope>
    <source>
        <strain evidence="7">R1DC9</strain>
    </source>
</reference>
<keyword evidence="3" id="KW-1015">Disulfide bond</keyword>
<dbReference type="PANTHER" id="PTHR42852">
    <property type="entry name" value="THIOL:DISULFIDE INTERCHANGE PROTEIN DSBE"/>
    <property type="match status" value="1"/>
</dbReference>
<dbReference type="InterPro" id="IPR036249">
    <property type="entry name" value="Thioredoxin-like_sf"/>
</dbReference>
<keyword evidence="2" id="KW-0201">Cytochrome c-type biogenesis</keyword>
<dbReference type="SUPFAM" id="SSF52833">
    <property type="entry name" value="Thioredoxin-like"/>
    <property type="match status" value="1"/>
</dbReference>
<dbReference type="InterPro" id="IPR013766">
    <property type="entry name" value="Thioredoxin_domain"/>
</dbReference>